<dbReference type="EMBL" id="KQ965738">
    <property type="protein sequence ID" value="KXS19442.1"/>
    <property type="molecule type" value="Genomic_DNA"/>
</dbReference>
<dbReference type="Gene3D" id="2.70.50.70">
    <property type="match status" value="1"/>
</dbReference>
<keyword evidence="2" id="KW-0624">Polysaccharide degradation</keyword>
<feature type="region of interest" description="Disordered" evidence="3">
    <location>
        <begin position="476"/>
        <end position="495"/>
    </location>
</feature>
<evidence type="ECO:0000256" key="4">
    <source>
        <dbReference type="SAM" id="SignalP"/>
    </source>
</evidence>
<keyword evidence="6" id="KW-0503">Monooxygenase</keyword>
<evidence type="ECO:0000256" key="2">
    <source>
        <dbReference type="RuleBase" id="RU368122"/>
    </source>
</evidence>
<comment type="function">
    <text evidence="2">Lytic polysaccharide monooxygenase (LMPO) that depolymerizes crystalline and amorphous polysaccharides via the oxidation of scissile alpha- or beta-(1-4)-glycosidic bonds, yielding C1 and/or C4 oxidation products. Catalysis by LPMOs requires the reduction of the active-site copper from Cu(II) to Cu(I) by a reducing agent and H(2)O(2) or O(2) as a cosubstrate.</text>
</comment>
<feature type="signal peptide" evidence="4">
    <location>
        <begin position="1"/>
        <end position="22"/>
    </location>
</feature>
<dbReference type="GO" id="GO:0005576">
    <property type="term" value="C:extracellular region"/>
    <property type="evidence" value="ECO:0007669"/>
    <property type="project" value="UniProtKB-SubCell"/>
</dbReference>
<dbReference type="OrthoDB" id="2110522at2759"/>
<keyword evidence="2" id="KW-0964">Secreted</keyword>
<dbReference type="EC" id="1.14.99.56" evidence="2"/>
<dbReference type="PANTHER" id="PTHR33353">
    <property type="entry name" value="PUTATIVE (AFU_ORTHOLOGUE AFUA_1G12560)-RELATED"/>
    <property type="match status" value="1"/>
</dbReference>
<organism evidence="6 7">
    <name type="scientific">Gonapodya prolifera (strain JEL478)</name>
    <name type="common">Monoblepharis prolifera</name>
    <dbReference type="NCBI Taxonomy" id="1344416"/>
    <lineage>
        <taxon>Eukaryota</taxon>
        <taxon>Fungi</taxon>
        <taxon>Fungi incertae sedis</taxon>
        <taxon>Chytridiomycota</taxon>
        <taxon>Chytridiomycota incertae sedis</taxon>
        <taxon>Monoblepharidomycetes</taxon>
        <taxon>Monoblepharidales</taxon>
        <taxon>Gonapodyaceae</taxon>
        <taxon>Gonapodya</taxon>
    </lineage>
</organism>
<name>A0A139ART3_GONPJ</name>
<dbReference type="PRINTS" id="PR01217">
    <property type="entry name" value="PRICHEXTENSN"/>
</dbReference>
<protein>
    <recommendedName>
        <fullName evidence="2">AA9 family lytic polysaccharide monooxygenase</fullName>
        <ecNumber evidence="2">1.14.99.56</ecNumber>
    </recommendedName>
    <alternativeName>
        <fullName evidence="2">Endo-beta-1,4-glucanase</fullName>
    </alternativeName>
    <alternativeName>
        <fullName evidence="2">Glycosyl hydrolase 61 family protein</fullName>
    </alternativeName>
</protein>
<evidence type="ECO:0000259" key="5">
    <source>
        <dbReference type="Pfam" id="PF03443"/>
    </source>
</evidence>
<comment type="domain">
    <text evidence="2">Has a modular structure: an endo-beta-1,4-glucanase catalytic module at the N-terminus, a linker rich in serines and threonines, and a C-terminal carbohydrate-binding module (CBM).</text>
</comment>
<dbReference type="InterPro" id="IPR005103">
    <property type="entry name" value="AA9_LPMO"/>
</dbReference>
<dbReference type="Pfam" id="PF03443">
    <property type="entry name" value="AA9"/>
    <property type="match status" value="1"/>
</dbReference>
<keyword evidence="7" id="KW-1185">Reference proteome</keyword>
<dbReference type="GO" id="GO:0030248">
    <property type="term" value="F:cellulose binding"/>
    <property type="evidence" value="ECO:0007669"/>
    <property type="project" value="UniProtKB-UniRule"/>
</dbReference>
<sequence length="620" mass="61446">MRTSLLGLVALVALAAVPDANAHTFIFGANTPAKANAQCIRKITNPAGGFRNSPIKDLASQDMVCGFSPTSAATETCTVAAGGTIELIYGHNNAQDDVIDPSHVGPCEVYLQQRASATAAPANAGWFKIQEETWTQATGWCTIHLIANKGILKVTLPSSLPAGNYFLRTEINALHEADVLTSTNPARGAQFYVQCAEITVTGGAAGTVAATPQVSIPGHITPATPGVLFNIYTGGSILDKGATYPNPFGPAVATLAGGQAAPVPVPAPAPVPATPAPAPVPATPAPAPAPVPATPAPPACVPAPATPAPVPATPAPAPVPATPAPAPAPAPAGAPVYDFAWDISACYPSGTGANIFQLNIAATVNGEQPAADANGGLAALTITFGGLASIGISNTWSSANSKAVGNQWQFETIDDGPNIGGQFLLPAGVACNGKVPATVPTLTMTGQLLSGGAIVANIHPKGQAAGQGATVPVTPAPVPATPAPAPATPAPAPAAGGAPNYVVKASAGSCWGTGPTSFVLNLQIAVNGMQPAGDANGGLAALQLTFNGAQDITATQTWNAANTKTAGNVFSFETQDDQPNVGGIFSSNSLGCANGVITPALTFSLAGQLLSGGAINPSVV</sequence>
<dbReference type="GO" id="GO:0030245">
    <property type="term" value="P:cellulose catabolic process"/>
    <property type="evidence" value="ECO:0007669"/>
    <property type="project" value="UniProtKB-UniRule"/>
</dbReference>
<dbReference type="InterPro" id="IPR049892">
    <property type="entry name" value="AA9"/>
</dbReference>
<feature type="chain" id="PRO_5007296396" description="AA9 family lytic polysaccharide monooxygenase" evidence="4">
    <location>
        <begin position="23"/>
        <end position="620"/>
    </location>
</feature>
<comment type="catalytic activity">
    <reaction evidence="2">
        <text>[(1-&gt;4)-beta-D-glucosyl]n+m + reduced acceptor + O2 = 4-dehydro-beta-D-glucosyl-[(1-&gt;4)-beta-D-glucosyl]n-1 + [(1-&gt;4)-beta-D-glucosyl]m + acceptor + H2O.</text>
        <dbReference type="EC" id="1.14.99.56"/>
    </reaction>
</comment>
<dbReference type="CDD" id="cd21175">
    <property type="entry name" value="LPMO_AA9"/>
    <property type="match status" value="1"/>
</dbReference>
<dbReference type="PANTHER" id="PTHR33353:SF32">
    <property type="entry name" value="ENDO-BETA-1,4-GLUCANASE D"/>
    <property type="match status" value="1"/>
</dbReference>
<keyword evidence="1 2" id="KW-1015">Disulfide bond</keyword>
<keyword evidence="2" id="KW-0136">Cellulose degradation</keyword>
<evidence type="ECO:0000256" key="1">
    <source>
        <dbReference type="ARBA" id="ARBA00023157"/>
    </source>
</evidence>
<feature type="compositionally biased region" description="Pro residues" evidence="3">
    <location>
        <begin position="476"/>
        <end position="492"/>
    </location>
</feature>
<feature type="domain" description="Auxiliary Activity family 9 catalytic" evidence="5">
    <location>
        <begin position="43"/>
        <end position="233"/>
    </location>
</feature>
<gene>
    <name evidence="6" type="ORF">M427DRAFT_131972</name>
</gene>
<proteinExistence type="predicted"/>
<dbReference type="Proteomes" id="UP000070544">
    <property type="component" value="Unassembled WGS sequence"/>
</dbReference>
<dbReference type="AlphaFoldDB" id="A0A139ART3"/>
<dbReference type="STRING" id="1344416.A0A139ART3"/>
<accession>A0A139ART3</accession>
<dbReference type="GO" id="GO:0004497">
    <property type="term" value="F:monooxygenase activity"/>
    <property type="evidence" value="ECO:0007669"/>
    <property type="project" value="UniProtKB-KW"/>
</dbReference>
<keyword evidence="6" id="KW-0560">Oxidoreductase</keyword>
<dbReference type="GO" id="GO:0008810">
    <property type="term" value="F:cellulase activity"/>
    <property type="evidence" value="ECO:0007669"/>
    <property type="project" value="UniProtKB-UniRule"/>
</dbReference>
<comment type="subcellular location">
    <subcellularLocation>
        <location evidence="2">Secreted</location>
    </subcellularLocation>
</comment>
<evidence type="ECO:0000256" key="3">
    <source>
        <dbReference type="SAM" id="MobiDB-lite"/>
    </source>
</evidence>
<reference evidence="6 7" key="1">
    <citation type="journal article" date="2015" name="Genome Biol. Evol.">
        <title>Phylogenomic analyses indicate that early fungi evolved digesting cell walls of algal ancestors of land plants.</title>
        <authorList>
            <person name="Chang Y."/>
            <person name="Wang S."/>
            <person name="Sekimoto S."/>
            <person name="Aerts A.L."/>
            <person name="Choi C."/>
            <person name="Clum A."/>
            <person name="LaButti K.M."/>
            <person name="Lindquist E.A."/>
            <person name="Yee Ngan C."/>
            <person name="Ohm R.A."/>
            <person name="Salamov A.A."/>
            <person name="Grigoriev I.V."/>
            <person name="Spatafora J.W."/>
            <person name="Berbee M.L."/>
        </authorList>
    </citation>
    <scope>NUCLEOTIDE SEQUENCE [LARGE SCALE GENOMIC DNA]</scope>
    <source>
        <strain evidence="6 7">JEL478</strain>
    </source>
</reference>
<keyword evidence="4" id="KW-0732">Signal</keyword>
<keyword evidence="2" id="KW-0119">Carbohydrate metabolism</keyword>
<evidence type="ECO:0000313" key="7">
    <source>
        <dbReference type="Proteomes" id="UP000070544"/>
    </source>
</evidence>
<evidence type="ECO:0000313" key="6">
    <source>
        <dbReference type="EMBL" id="KXS19442.1"/>
    </source>
</evidence>